<dbReference type="InterPro" id="IPR003399">
    <property type="entry name" value="Mce/MlaD"/>
</dbReference>
<feature type="region of interest" description="Disordered" evidence="1">
    <location>
        <begin position="351"/>
        <end position="384"/>
    </location>
</feature>
<proteinExistence type="predicted"/>
<dbReference type="GO" id="GO:0005576">
    <property type="term" value="C:extracellular region"/>
    <property type="evidence" value="ECO:0007669"/>
    <property type="project" value="TreeGrafter"/>
</dbReference>
<evidence type="ECO:0000313" key="4">
    <source>
        <dbReference type="Proteomes" id="UP000023351"/>
    </source>
</evidence>
<gene>
    <name evidence="3" type="ORF">I540_1714</name>
</gene>
<dbReference type="AlphaFoldDB" id="X8DX53"/>
<accession>X8DX53</accession>
<feature type="compositionally biased region" description="Basic and acidic residues" evidence="1">
    <location>
        <begin position="567"/>
        <end position="582"/>
    </location>
</feature>
<reference evidence="3 4" key="1">
    <citation type="submission" date="2013-12" db="EMBL/GenBank/DDBJ databases">
        <authorList>
            <person name="Zelazny A."/>
            <person name="Olivier K."/>
            <person name="Holland S."/>
            <person name="Lenaerts A."/>
            <person name="Ordway D."/>
            <person name="DeGroote M.A."/>
            <person name="Parker T."/>
            <person name="Sizemore C."/>
            <person name="Tallon L.J."/>
            <person name="Sadzewicz L.K."/>
            <person name="Sengamalay N."/>
            <person name="Fraser C.M."/>
            <person name="Hine E."/>
            <person name="Shefchek K.A."/>
            <person name="Das S.P."/>
            <person name="Tettelin H."/>
        </authorList>
    </citation>
    <scope>NUCLEOTIDE SEQUENCE [LARGE SCALE GENOMIC DNA]</scope>
    <source>
        <strain evidence="3 4">1513</strain>
    </source>
</reference>
<dbReference type="PATRIC" id="fig|1299321.3.peg.1644"/>
<dbReference type="Proteomes" id="UP000023351">
    <property type="component" value="Unassembled WGS sequence"/>
</dbReference>
<comment type="caution">
    <text evidence="3">The sequence shown here is derived from an EMBL/GenBank/DDBJ whole genome shotgun (WGS) entry which is preliminary data.</text>
</comment>
<organism evidence="3 4">
    <name type="scientific">Mycobacteroides abscessus subsp. bolletii 1513</name>
    <dbReference type="NCBI Taxonomy" id="1299321"/>
    <lineage>
        <taxon>Bacteria</taxon>
        <taxon>Bacillati</taxon>
        <taxon>Actinomycetota</taxon>
        <taxon>Actinomycetes</taxon>
        <taxon>Mycobacteriales</taxon>
        <taxon>Mycobacteriaceae</taxon>
        <taxon>Mycobacteroides</taxon>
        <taxon>Mycobacteroides abscessus</taxon>
    </lineage>
</organism>
<dbReference type="InterPro" id="IPR052336">
    <property type="entry name" value="MlaD_Phospholipid_Transporter"/>
</dbReference>
<name>X8DX53_9MYCO</name>
<feature type="compositionally biased region" description="Basic and acidic residues" evidence="1">
    <location>
        <begin position="487"/>
        <end position="501"/>
    </location>
</feature>
<protein>
    <submittedName>
        <fullName evidence="3">Mce related family protein</fullName>
    </submittedName>
</protein>
<dbReference type="PANTHER" id="PTHR33371">
    <property type="entry name" value="INTERMEMBRANE PHOSPHOLIPID TRANSPORT SYSTEM BINDING PROTEIN MLAD-RELATED"/>
    <property type="match status" value="1"/>
</dbReference>
<dbReference type="Pfam" id="PF02470">
    <property type="entry name" value="MlaD"/>
    <property type="match status" value="1"/>
</dbReference>
<sequence>MSRAWISGLSLVLTLAISVAYLLVGVLHVRPLASSYPLTIQLAESGGLLPNQDVTLHGVRIGSVDSLTFTGTGVNAVVNVDGGVRVPASAVVRVSGLSPAGEQYLDFSAGSDTGPFLTAGDVITRDRTDIPVTPAQLLFHADGVLAQVDPSKIERIKKELSLSAEGPRKLTDIVDGGVFLLATLDSVLPETVSAVKDSRTVLSAAVDVNGGIAATARNLRGTLTGINAMDGGYRTLIDQAPQVLHAADKLFDDNSDTMVQLLANLAVNARLSYVRVPALNALFPNYRGSALEAFISTMHDYGLWVTADLYPRYACDYGTPRHPPSAADYPEPFLYTYCRDDDPAILVRGAKNAPRPAGTTPPAAARRRPGRQVRPDAAGPLHHPDALRWAGAAHRATEVDDAGQQFATASVVGRRPRRAHPPHRVHLRPVRALAAALRGRRYRHESSGGAVVGVLPVRGRVLHPVGAALRPADPRSGPQKAGRGFHRAGDDARNAAPRTEHPAGASWLLGDRAHGSRGHPSGQAHKTAPGADAGYRRPVGACRHRGGRAPHRDSRGTSAQRALDTAAADRPRGARDAELACHRGDGAQVGGLRRVPVRRWDRADAHRGDGSHAGALPDPDGDPAGLGRHRSVGLAPPARTLRSLAALPRTPLFAGLGAKTRCYLRPGFHPDDIDHGPLLEKWREEYFGPEGILLDHLK</sequence>
<feature type="compositionally biased region" description="Low complexity" evidence="1">
    <location>
        <begin position="353"/>
        <end position="364"/>
    </location>
</feature>
<dbReference type="EMBL" id="JAOJ01000002">
    <property type="protein sequence ID" value="EUA72140.1"/>
    <property type="molecule type" value="Genomic_DNA"/>
</dbReference>
<dbReference type="PANTHER" id="PTHR33371:SF16">
    <property type="entry name" value="MCE-FAMILY PROTEIN MCE3F"/>
    <property type="match status" value="1"/>
</dbReference>
<feature type="domain" description="Mce/MlaD" evidence="2">
    <location>
        <begin position="35"/>
        <end position="110"/>
    </location>
</feature>
<evidence type="ECO:0000259" key="2">
    <source>
        <dbReference type="Pfam" id="PF02470"/>
    </source>
</evidence>
<feature type="region of interest" description="Disordered" evidence="1">
    <location>
        <begin position="467"/>
        <end position="582"/>
    </location>
</feature>
<evidence type="ECO:0000313" key="3">
    <source>
        <dbReference type="EMBL" id="EUA72140.1"/>
    </source>
</evidence>
<evidence type="ECO:0000256" key="1">
    <source>
        <dbReference type="SAM" id="MobiDB-lite"/>
    </source>
</evidence>
<feature type="region of interest" description="Disordered" evidence="1">
    <location>
        <begin position="604"/>
        <end position="632"/>
    </location>
</feature>